<sequence length="106" mass="11202">MIPIDNLGPCNGPIHVYFETDPARPGNLAVILTPRGSFGTSPACGTTVQADWINGIAPFTHTLRVPVDRGQTRIDVPAGAGVNMVVISTLPHRSLAVSSYVWVAPL</sequence>
<proteinExistence type="predicted"/>
<protein>
    <submittedName>
        <fullName evidence="1">Uncharacterized protein</fullName>
    </submittedName>
</protein>
<keyword evidence="2" id="KW-1185">Reference proteome</keyword>
<gene>
    <name evidence="1" type="ORF">SAMN05444580_104135</name>
</gene>
<evidence type="ECO:0000313" key="2">
    <source>
        <dbReference type="Proteomes" id="UP000199417"/>
    </source>
</evidence>
<organism evidence="1 2">
    <name type="scientific">Rhodococcus tukisamuensis</name>
    <dbReference type="NCBI Taxonomy" id="168276"/>
    <lineage>
        <taxon>Bacteria</taxon>
        <taxon>Bacillati</taxon>
        <taxon>Actinomycetota</taxon>
        <taxon>Actinomycetes</taxon>
        <taxon>Mycobacteriales</taxon>
        <taxon>Nocardiaceae</taxon>
        <taxon>Rhodococcus</taxon>
    </lineage>
</organism>
<dbReference type="RefSeq" id="WP_245709261.1">
    <property type="nucleotide sequence ID" value="NZ_FNAB01000004.1"/>
</dbReference>
<evidence type="ECO:0000313" key="1">
    <source>
        <dbReference type="EMBL" id="SDD38628.1"/>
    </source>
</evidence>
<name>A0A1G6UB88_9NOCA</name>
<dbReference type="Proteomes" id="UP000199417">
    <property type="component" value="Unassembled WGS sequence"/>
</dbReference>
<reference evidence="1 2" key="1">
    <citation type="submission" date="2016-10" db="EMBL/GenBank/DDBJ databases">
        <authorList>
            <person name="de Groot N.N."/>
        </authorList>
    </citation>
    <scope>NUCLEOTIDE SEQUENCE [LARGE SCALE GENOMIC DNA]</scope>
    <source>
        <strain evidence="1 2">JCM 11308</strain>
    </source>
</reference>
<dbReference type="EMBL" id="FNAB01000004">
    <property type="protein sequence ID" value="SDD38628.1"/>
    <property type="molecule type" value="Genomic_DNA"/>
</dbReference>
<dbReference type="AlphaFoldDB" id="A0A1G6UB88"/>
<accession>A0A1G6UB88</accession>